<keyword evidence="4" id="KW-0472">Membrane</keyword>
<reference evidence="7" key="1">
    <citation type="submission" date="2016-06" db="UniProtKB">
        <authorList>
            <consortium name="WormBaseParasite"/>
        </authorList>
    </citation>
    <scope>IDENTIFICATION</scope>
</reference>
<feature type="transmembrane region" description="Helical" evidence="4">
    <location>
        <begin position="202"/>
        <end position="223"/>
    </location>
</feature>
<protein>
    <recommendedName>
        <fullName evidence="1">peptidyl-tRNA hydrolase</fullName>
        <ecNumber evidence="1">3.1.1.29</ecNumber>
    </recommendedName>
</protein>
<dbReference type="GO" id="GO:0004045">
    <property type="term" value="F:peptidyl-tRNA hydrolase activity"/>
    <property type="evidence" value="ECO:0007669"/>
    <property type="project" value="UniProtKB-EC"/>
</dbReference>
<organism evidence="7">
    <name type="scientific">Schistosoma curassoni</name>
    <dbReference type="NCBI Taxonomy" id="6186"/>
    <lineage>
        <taxon>Eukaryota</taxon>
        <taxon>Metazoa</taxon>
        <taxon>Spiralia</taxon>
        <taxon>Lophotrochozoa</taxon>
        <taxon>Platyhelminthes</taxon>
        <taxon>Trematoda</taxon>
        <taxon>Digenea</taxon>
        <taxon>Strigeidida</taxon>
        <taxon>Schistosomatoidea</taxon>
        <taxon>Schistosomatidae</taxon>
        <taxon>Schistosoma</taxon>
    </lineage>
</organism>
<dbReference type="SUPFAM" id="SSF102462">
    <property type="entry name" value="Peptidyl-tRNA hydrolase II"/>
    <property type="match status" value="1"/>
</dbReference>
<sequence>MIIVQYIVLRRDLSTVLNWPLGALIAQGCHAATAAITTYYTHSDTVLYLNELNRMHKIVLGVENAEQLENLANKLKDAGIDYYLWIEQPEDLCTALATRPYEKSIIQSEQHCNSKFTRLSTKSISKTDSQKNNPLHTDIYAHDNSIYGCTTISESSGFKEQQGAISSSLPFTIPDPTAYRDLDNASPETIALCRRHSCHYCFYVYFPSSTVSYIYIYIFHVIIC</sequence>
<dbReference type="PANTHER" id="PTHR46194">
    <property type="entry name" value="PEPTIDYL-TRNA HYDROLASE PTRHD1-RELATED"/>
    <property type="match status" value="1"/>
</dbReference>
<accession>A0A183L4B9</accession>
<keyword evidence="2" id="KW-0378">Hydrolase</keyword>
<name>A0A183L4B9_9TREM</name>
<evidence type="ECO:0000313" key="7">
    <source>
        <dbReference type="WBParaSite" id="SCUD_0002218201-mRNA-1"/>
    </source>
</evidence>
<dbReference type="Proteomes" id="UP000279833">
    <property type="component" value="Unassembled WGS sequence"/>
</dbReference>
<dbReference type="Gene3D" id="3.40.1490.10">
    <property type="entry name" value="Bit1"/>
    <property type="match status" value="1"/>
</dbReference>
<evidence type="ECO:0000256" key="3">
    <source>
        <dbReference type="ARBA" id="ARBA00048707"/>
    </source>
</evidence>
<dbReference type="InterPro" id="IPR042237">
    <property type="entry name" value="PTRHD1"/>
</dbReference>
<dbReference type="EMBL" id="UZAK01048564">
    <property type="protein sequence ID" value="VDP77960.1"/>
    <property type="molecule type" value="Genomic_DNA"/>
</dbReference>
<evidence type="ECO:0000256" key="4">
    <source>
        <dbReference type="SAM" id="Phobius"/>
    </source>
</evidence>
<dbReference type="Pfam" id="PF01981">
    <property type="entry name" value="PTH2"/>
    <property type="match status" value="1"/>
</dbReference>
<keyword evidence="6" id="KW-1185">Reference proteome</keyword>
<evidence type="ECO:0000313" key="5">
    <source>
        <dbReference type="EMBL" id="VDP77960.1"/>
    </source>
</evidence>
<evidence type="ECO:0000256" key="2">
    <source>
        <dbReference type="ARBA" id="ARBA00022801"/>
    </source>
</evidence>
<dbReference type="EC" id="3.1.1.29" evidence="1"/>
<dbReference type="InterPro" id="IPR023476">
    <property type="entry name" value="Pep_tRNA_hydro_II_dom_sf"/>
</dbReference>
<keyword evidence="4" id="KW-0812">Transmembrane</keyword>
<gene>
    <name evidence="5" type="ORF">SCUD_LOCUS22179</name>
</gene>
<dbReference type="AlphaFoldDB" id="A0A183L4B9"/>
<evidence type="ECO:0000313" key="6">
    <source>
        <dbReference type="Proteomes" id="UP000279833"/>
    </source>
</evidence>
<dbReference type="PANTHER" id="PTHR46194:SF1">
    <property type="entry name" value="PEPTIDYL-TRNA HYDROLASE PTRHD1-RELATED"/>
    <property type="match status" value="1"/>
</dbReference>
<comment type="catalytic activity">
    <reaction evidence="3">
        <text>an N-acyl-L-alpha-aminoacyl-tRNA + H2O = an N-acyl-L-amino acid + a tRNA + H(+)</text>
        <dbReference type="Rhea" id="RHEA:54448"/>
        <dbReference type="Rhea" id="RHEA-COMP:10123"/>
        <dbReference type="Rhea" id="RHEA-COMP:13883"/>
        <dbReference type="ChEBI" id="CHEBI:15377"/>
        <dbReference type="ChEBI" id="CHEBI:15378"/>
        <dbReference type="ChEBI" id="CHEBI:59874"/>
        <dbReference type="ChEBI" id="CHEBI:78442"/>
        <dbReference type="ChEBI" id="CHEBI:138191"/>
        <dbReference type="EC" id="3.1.1.29"/>
    </reaction>
</comment>
<dbReference type="InterPro" id="IPR002833">
    <property type="entry name" value="PTH2"/>
</dbReference>
<reference evidence="5 6" key="2">
    <citation type="submission" date="2018-11" db="EMBL/GenBank/DDBJ databases">
        <authorList>
            <consortium name="Pathogen Informatics"/>
        </authorList>
    </citation>
    <scope>NUCLEOTIDE SEQUENCE [LARGE SCALE GENOMIC DNA]</scope>
    <source>
        <strain evidence="5">Dakar</strain>
        <strain evidence="6">Dakar, Senegal</strain>
    </source>
</reference>
<dbReference type="WBParaSite" id="SCUD_0002218201-mRNA-1">
    <property type="protein sequence ID" value="SCUD_0002218201-mRNA-1"/>
    <property type="gene ID" value="SCUD_0002218201"/>
</dbReference>
<proteinExistence type="predicted"/>
<evidence type="ECO:0000256" key="1">
    <source>
        <dbReference type="ARBA" id="ARBA00013260"/>
    </source>
</evidence>
<keyword evidence="4" id="KW-1133">Transmembrane helix</keyword>